<keyword evidence="2" id="KW-1185">Reference proteome</keyword>
<gene>
    <name evidence="1" type="ORF">Q4481_23590</name>
</gene>
<proteinExistence type="predicted"/>
<protein>
    <submittedName>
        <fullName evidence="1">Uncharacterized protein</fullName>
    </submittedName>
</protein>
<sequence>MEEAFLKSVDGKITGVMGAEDTEKVRANLIRWLIDDKAEMVIRVPVELAKRSFFKSTASVLSELENA</sequence>
<dbReference type="Proteomes" id="UP001174932">
    <property type="component" value="Unassembled WGS sequence"/>
</dbReference>
<organism evidence="1 2">
    <name type="scientific">Rhizobium alvei</name>
    <dbReference type="NCBI Taxonomy" id="1132659"/>
    <lineage>
        <taxon>Bacteria</taxon>
        <taxon>Pseudomonadati</taxon>
        <taxon>Pseudomonadota</taxon>
        <taxon>Alphaproteobacteria</taxon>
        <taxon>Hyphomicrobiales</taxon>
        <taxon>Rhizobiaceae</taxon>
        <taxon>Rhizobium/Agrobacterium group</taxon>
        <taxon>Rhizobium</taxon>
    </lineage>
</organism>
<dbReference type="RefSeq" id="WP_304378880.1">
    <property type="nucleotide sequence ID" value="NZ_JAUOZU010000024.1"/>
</dbReference>
<reference evidence="1" key="1">
    <citation type="journal article" date="2015" name="Int. J. Syst. Evol. Microbiol.">
        <title>Rhizobium alvei sp. nov., isolated from a freshwater river.</title>
        <authorList>
            <person name="Sheu S.Y."/>
            <person name="Huang H.W."/>
            <person name="Young C.C."/>
            <person name="Chen W.M."/>
        </authorList>
    </citation>
    <scope>NUCLEOTIDE SEQUENCE</scope>
    <source>
        <strain evidence="1">TNR-22</strain>
    </source>
</reference>
<reference evidence="1" key="2">
    <citation type="submission" date="2023-07" db="EMBL/GenBank/DDBJ databases">
        <authorList>
            <person name="Shen H."/>
        </authorList>
    </citation>
    <scope>NUCLEOTIDE SEQUENCE</scope>
    <source>
        <strain evidence="1">TNR-22</strain>
    </source>
</reference>
<evidence type="ECO:0000313" key="1">
    <source>
        <dbReference type="EMBL" id="MDO6966950.1"/>
    </source>
</evidence>
<comment type="caution">
    <text evidence="1">The sequence shown here is derived from an EMBL/GenBank/DDBJ whole genome shotgun (WGS) entry which is preliminary data.</text>
</comment>
<evidence type="ECO:0000313" key="2">
    <source>
        <dbReference type="Proteomes" id="UP001174932"/>
    </source>
</evidence>
<dbReference type="EMBL" id="JAUOZU010000024">
    <property type="protein sequence ID" value="MDO6966950.1"/>
    <property type="molecule type" value="Genomic_DNA"/>
</dbReference>
<name>A0ABT8YTV3_9HYPH</name>
<accession>A0ABT8YTV3</accession>